<dbReference type="EC" id="3.1.26.-" evidence="6"/>
<reference evidence="8" key="1">
    <citation type="journal article" date="2021" name="PeerJ">
        <title>Extensive microbial diversity within the chicken gut microbiome revealed by metagenomics and culture.</title>
        <authorList>
            <person name="Gilroy R."/>
            <person name="Ravi A."/>
            <person name="Getino M."/>
            <person name="Pursley I."/>
            <person name="Horton D.L."/>
            <person name="Alikhan N.F."/>
            <person name="Baker D."/>
            <person name="Gharbi K."/>
            <person name="Hall N."/>
            <person name="Watson M."/>
            <person name="Adriaenssens E.M."/>
            <person name="Foster-Nyarko E."/>
            <person name="Jarju S."/>
            <person name="Secka A."/>
            <person name="Antonio M."/>
            <person name="Oren A."/>
            <person name="Chaudhuri R.R."/>
            <person name="La Ragione R."/>
            <person name="Hildebrand F."/>
            <person name="Pallen M.J."/>
        </authorList>
    </citation>
    <scope>NUCLEOTIDE SEQUENCE</scope>
    <source>
        <strain evidence="8">CHK192-19661</strain>
    </source>
</reference>
<dbReference type="PANTHER" id="PTHR34276">
    <property type="entry name" value="MINI-RIBONUCLEASE 3"/>
    <property type="match status" value="1"/>
</dbReference>
<evidence type="ECO:0000256" key="4">
    <source>
        <dbReference type="ARBA" id="ARBA00022759"/>
    </source>
</evidence>
<dbReference type="AlphaFoldDB" id="A0A9D2D6A4"/>
<protein>
    <recommendedName>
        <fullName evidence="6">Mini-ribonuclease 3</fullName>
        <shortName evidence="6">Mini-3</shortName>
        <shortName evidence="6">Mini-RNase 3</shortName>
        <ecNumber evidence="6">3.1.26.-</ecNumber>
    </recommendedName>
    <alternativeName>
        <fullName evidence="6">Mini-RNase III</fullName>
        <shortName evidence="6">Mini-III</shortName>
    </alternativeName>
</protein>
<accession>A0A9D2D6A4</accession>
<dbReference type="PANTHER" id="PTHR34276:SF1">
    <property type="entry name" value="MINI-RIBONUCLEASE 3"/>
    <property type="match status" value="1"/>
</dbReference>
<organism evidence="8 9">
    <name type="scientific">Candidatus Borkfalkia avicola</name>
    <dbReference type="NCBI Taxonomy" id="2838503"/>
    <lineage>
        <taxon>Bacteria</taxon>
        <taxon>Bacillati</taxon>
        <taxon>Bacillota</taxon>
        <taxon>Clostridia</taxon>
        <taxon>Christensenellales</taxon>
        <taxon>Christensenellaceae</taxon>
        <taxon>Candidatus Borkfalkia</taxon>
    </lineage>
</organism>
<comment type="subcellular location">
    <subcellularLocation>
        <location evidence="6">Cytoplasm</location>
    </subcellularLocation>
</comment>
<sequence length="144" mass="15969">MFEFFLALWYNIRMIAFNECMPRERARAMNAVVLAFVGDAAWSLYVREGLVFSSGCKTGTLQKLASERVSAKGQAKRFAEVEGLLTEEERAVFLRGRNAHKPTKSKNASVAEYNISTGFEAVIGFLYLAGDYARIAELLGGEGQ</sequence>
<keyword evidence="5 6" id="KW-0378">Hydrolase</keyword>
<gene>
    <name evidence="6" type="primary">mrnC</name>
    <name evidence="8" type="ORF">H9726_01855</name>
</gene>
<keyword evidence="3 6" id="KW-0540">Nuclease</keyword>
<feature type="active site" evidence="6">
    <location>
        <position position="39"/>
    </location>
</feature>
<dbReference type="SUPFAM" id="SSF69065">
    <property type="entry name" value="RNase III domain-like"/>
    <property type="match status" value="1"/>
</dbReference>
<comment type="caution">
    <text evidence="8">The sequence shown here is derived from an EMBL/GenBank/DDBJ whole genome shotgun (WGS) entry which is preliminary data.</text>
</comment>
<dbReference type="HAMAP" id="MF_01468">
    <property type="entry name" value="RNase_Mini_III"/>
    <property type="match status" value="1"/>
</dbReference>
<evidence type="ECO:0000313" key="9">
    <source>
        <dbReference type="Proteomes" id="UP000824025"/>
    </source>
</evidence>
<dbReference type="InterPro" id="IPR036389">
    <property type="entry name" value="RNase_III_sf"/>
</dbReference>
<keyword evidence="2 6" id="KW-0698">rRNA processing</keyword>
<evidence type="ECO:0000259" key="7">
    <source>
        <dbReference type="Pfam" id="PF00636"/>
    </source>
</evidence>
<dbReference type="Proteomes" id="UP000824025">
    <property type="component" value="Unassembled WGS sequence"/>
</dbReference>
<dbReference type="GO" id="GO:0005737">
    <property type="term" value="C:cytoplasm"/>
    <property type="evidence" value="ECO:0007669"/>
    <property type="project" value="UniProtKB-SubCell"/>
</dbReference>
<dbReference type="GO" id="GO:0006364">
    <property type="term" value="P:rRNA processing"/>
    <property type="evidence" value="ECO:0007669"/>
    <property type="project" value="UniProtKB-UniRule"/>
</dbReference>
<dbReference type="InterPro" id="IPR000999">
    <property type="entry name" value="RNase_III_dom"/>
</dbReference>
<dbReference type="InterPro" id="IPR008226">
    <property type="entry name" value="Mini3_fam"/>
</dbReference>
<evidence type="ECO:0000256" key="6">
    <source>
        <dbReference type="HAMAP-Rule" id="MF_01468"/>
    </source>
</evidence>
<evidence type="ECO:0000256" key="5">
    <source>
        <dbReference type="ARBA" id="ARBA00022801"/>
    </source>
</evidence>
<evidence type="ECO:0000256" key="3">
    <source>
        <dbReference type="ARBA" id="ARBA00022722"/>
    </source>
</evidence>
<dbReference type="GO" id="GO:0019843">
    <property type="term" value="F:rRNA binding"/>
    <property type="evidence" value="ECO:0007669"/>
    <property type="project" value="UniProtKB-UniRule"/>
</dbReference>
<reference evidence="8" key="2">
    <citation type="submission" date="2021-04" db="EMBL/GenBank/DDBJ databases">
        <authorList>
            <person name="Gilroy R."/>
        </authorList>
    </citation>
    <scope>NUCLEOTIDE SEQUENCE</scope>
    <source>
        <strain evidence="8">CHK192-19661</strain>
    </source>
</reference>
<keyword evidence="6" id="KW-0460">Magnesium</keyword>
<dbReference type="EMBL" id="DXCF01000006">
    <property type="protein sequence ID" value="HIZ09210.1"/>
    <property type="molecule type" value="Genomic_DNA"/>
</dbReference>
<dbReference type="Pfam" id="PF00636">
    <property type="entry name" value="Ribonuclease_3"/>
    <property type="match status" value="1"/>
</dbReference>
<dbReference type="PIRSF" id="PIRSF005520">
    <property type="entry name" value="UCP005520"/>
    <property type="match status" value="1"/>
</dbReference>
<keyword evidence="6" id="KW-0694">RNA-binding</keyword>
<dbReference type="GO" id="GO:0004525">
    <property type="term" value="F:ribonuclease III activity"/>
    <property type="evidence" value="ECO:0007669"/>
    <property type="project" value="InterPro"/>
</dbReference>
<comment type="subunit">
    <text evidence="6">Homodimer.</text>
</comment>
<proteinExistence type="inferred from homology"/>
<feature type="domain" description="RNase III" evidence="7">
    <location>
        <begin position="33"/>
        <end position="130"/>
    </location>
</feature>
<keyword evidence="6" id="KW-0699">rRNA-binding</keyword>
<comment type="cofactor">
    <cofactor evidence="6">
        <name>Mg(2+)</name>
        <dbReference type="ChEBI" id="CHEBI:18420"/>
    </cofactor>
</comment>
<dbReference type="Gene3D" id="1.10.1520.10">
    <property type="entry name" value="Ribonuclease III domain"/>
    <property type="match status" value="1"/>
</dbReference>
<evidence type="ECO:0000313" key="8">
    <source>
        <dbReference type="EMBL" id="HIZ09210.1"/>
    </source>
</evidence>
<keyword evidence="1 6" id="KW-0690">Ribosome biogenesis</keyword>
<name>A0A9D2D6A4_9FIRM</name>
<evidence type="ECO:0000256" key="2">
    <source>
        <dbReference type="ARBA" id="ARBA00022552"/>
    </source>
</evidence>
<keyword evidence="4 6" id="KW-0255">Endonuclease</keyword>
<comment type="similarity">
    <text evidence="6">Belongs to the MrnC RNase family.</text>
</comment>
<comment type="function">
    <text evidence="6">Involved in correct processing of both the 5' and 3' ends of 23S rRNA precursor. Processes 30S rRNA precursor transcript even in absence of ribonuclease 3 (Rnc); Rnc processes 30S rRNA into smaller rRNA precursors.</text>
</comment>
<evidence type="ECO:0000256" key="1">
    <source>
        <dbReference type="ARBA" id="ARBA00022517"/>
    </source>
</evidence>
<keyword evidence="6" id="KW-0963">Cytoplasm</keyword>